<dbReference type="AlphaFoldDB" id="A0AAD4R2T1"/>
<keyword evidence="3" id="KW-1185">Reference proteome</keyword>
<evidence type="ECO:0000313" key="3">
    <source>
        <dbReference type="Proteomes" id="UP001201812"/>
    </source>
</evidence>
<gene>
    <name evidence="2" type="ORF">DdX_13457</name>
</gene>
<feature type="region of interest" description="Disordered" evidence="1">
    <location>
        <begin position="93"/>
        <end position="115"/>
    </location>
</feature>
<organism evidence="2 3">
    <name type="scientific">Ditylenchus destructor</name>
    <dbReference type="NCBI Taxonomy" id="166010"/>
    <lineage>
        <taxon>Eukaryota</taxon>
        <taxon>Metazoa</taxon>
        <taxon>Ecdysozoa</taxon>
        <taxon>Nematoda</taxon>
        <taxon>Chromadorea</taxon>
        <taxon>Rhabditida</taxon>
        <taxon>Tylenchina</taxon>
        <taxon>Tylenchomorpha</taxon>
        <taxon>Sphaerularioidea</taxon>
        <taxon>Anguinidae</taxon>
        <taxon>Anguininae</taxon>
        <taxon>Ditylenchus</taxon>
    </lineage>
</organism>
<dbReference type="EMBL" id="JAKKPZ010000054">
    <property type="protein sequence ID" value="KAI1705664.1"/>
    <property type="molecule type" value="Genomic_DNA"/>
</dbReference>
<sequence length="115" mass="12291">MALLLRVQPTAATDCPEGSETETQVKLRIAALVVVLRISGQSLGCPVQILDVVQDSHVQGLRPVLSKCRQDLLSRMSVMFGAGCASGVGNQIRNNGKDASEQIIPNSSSWDPEMT</sequence>
<dbReference type="Proteomes" id="UP001201812">
    <property type="component" value="Unassembled WGS sequence"/>
</dbReference>
<evidence type="ECO:0000313" key="2">
    <source>
        <dbReference type="EMBL" id="KAI1705664.1"/>
    </source>
</evidence>
<accession>A0AAD4R2T1</accession>
<comment type="caution">
    <text evidence="2">The sequence shown here is derived from an EMBL/GenBank/DDBJ whole genome shotgun (WGS) entry which is preliminary data.</text>
</comment>
<evidence type="ECO:0000256" key="1">
    <source>
        <dbReference type="SAM" id="MobiDB-lite"/>
    </source>
</evidence>
<reference evidence="2" key="1">
    <citation type="submission" date="2022-01" db="EMBL/GenBank/DDBJ databases">
        <title>Genome Sequence Resource for Two Populations of Ditylenchus destructor, the Migratory Endoparasitic Phytonematode.</title>
        <authorList>
            <person name="Zhang H."/>
            <person name="Lin R."/>
            <person name="Xie B."/>
        </authorList>
    </citation>
    <scope>NUCLEOTIDE SEQUENCE</scope>
    <source>
        <strain evidence="2">BazhouSP</strain>
    </source>
</reference>
<protein>
    <submittedName>
        <fullName evidence="2">Uncharacterized protein</fullName>
    </submittedName>
</protein>
<proteinExistence type="predicted"/>
<name>A0AAD4R2T1_9BILA</name>
<feature type="compositionally biased region" description="Polar residues" evidence="1">
    <location>
        <begin position="103"/>
        <end position="115"/>
    </location>
</feature>